<dbReference type="EMBL" id="CP003107">
    <property type="protein sequence ID" value="AET60197.1"/>
    <property type="molecule type" value="Genomic_DNA"/>
</dbReference>
<reference evidence="1 2" key="3">
    <citation type="journal article" date="2012" name="J. Bacteriol.">
        <title>Genome Sequence of Paenibacillus terrae HPL-003, a Xylanase-Producing Bacterium Isolated from Soil Found in Forest Residue.</title>
        <authorList>
            <person name="Shin S.H."/>
            <person name="Kim S."/>
            <person name="Kim J.Y."/>
            <person name="Song H.Y."/>
            <person name="Cho S.J."/>
            <person name="Kim D.R."/>
            <person name="Lee K.I."/>
            <person name="Lim H.K."/>
            <person name="Park N.J."/>
            <person name="Hwang I.T."/>
            <person name="Yang K.S."/>
        </authorList>
    </citation>
    <scope>NUCLEOTIDE SEQUENCE [LARGE SCALE GENOMIC DNA]</scope>
    <source>
        <strain evidence="1 2">HPL-003</strain>
    </source>
</reference>
<proteinExistence type="predicted"/>
<protein>
    <submittedName>
        <fullName evidence="1">Uncharacterized protein</fullName>
    </submittedName>
</protein>
<evidence type="ECO:0000313" key="1">
    <source>
        <dbReference type="EMBL" id="AET60197.1"/>
    </source>
</evidence>
<reference evidence="2" key="1">
    <citation type="submission" date="2011-11" db="EMBL/GenBank/DDBJ databases">
        <title>Complete sequence of Paenibacillus terrae HPL-003.</title>
        <authorList>
            <person name="Shin S.H."/>
            <person name="Kim S."/>
            <person name="Kim J.Y."/>
        </authorList>
    </citation>
    <scope>NUCLEOTIDE SEQUENCE [LARGE SCALE GENOMIC DNA]</scope>
    <source>
        <strain evidence="2">HPL-003</strain>
    </source>
</reference>
<dbReference type="HOGENOM" id="CLU_3219564_0_0_9"/>
<name>G7VZA3_PAETH</name>
<dbReference type="AlphaFoldDB" id="G7VZA3"/>
<gene>
    <name evidence="1" type="ordered locus">HPL003_17265</name>
</gene>
<sequence length="44" mass="5281">MKNAQQEVYFPTKLRNLRLLYCRVGEWPEGLPAHQKKLIQELLK</sequence>
<evidence type="ECO:0000313" key="2">
    <source>
        <dbReference type="Proteomes" id="UP000005876"/>
    </source>
</evidence>
<accession>G7VZA3</accession>
<organism evidence="1 2">
    <name type="scientific">Paenibacillus terrae (strain HPL-003)</name>
    <dbReference type="NCBI Taxonomy" id="985665"/>
    <lineage>
        <taxon>Bacteria</taxon>
        <taxon>Bacillati</taxon>
        <taxon>Bacillota</taxon>
        <taxon>Bacilli</taxon>
        <taxon>Bacillales</taxon>
        <taxon>Paenibacillaceae</taxon>
        <taxon>Paenibacillus</taxon>
    </lineage>
</organism>
<dbReference type="Proteomes" id="UP000005876">
    <property type="component" value="Chromosome"/>
</dbReference>
<dbReference type="KEGG" id="pta:HPL003_17265"/>
<reference key="2">
    <citation type="submission" date="2011-11" db="EMBL/GenBank/DDBJ databases">
        <authorList>
            <person name="Shin S.H."/>
            <person name="Kim S."/>
            <person name="Kim J.Y."/>
        </authorList>
    </citation>
    <scope>NUCLEOTIDE SEQUENCE</scope>
    <source>
        <strain>HPL-003</strain>
    </source>
</reference>